<evidence type="ECO:0000313" key="1">
    <source>
        <dbReference type="EMBL" id="CAI9953543.1"/>
    </source>
</evidence>
<reference evidence="3 5" key="2">
    <citation type="submission" date="2024-07" db="EMBL/GenBank/DDBJ databases">
        <authorList>
            <person name="Akdeniz Z."/>
        </authorList>
    </citation>
    <scope>NUCLEOTIDE SEQUENCE [LARGE SCALE GENOMIC DNA]</scope>
</reference>
<gene>
    <name evidence="3" type="ORF">HINF_LOCUS21504</name>
    <name evidence="4" type="ORF">HINF_LOCUS31741</name>
    <name evidence="1" type="ORF">HINF_LOCUS41188</name>
    <name evidence="2" type="ORF">HINF_LOCUS53682</name>
</gene>
<dbReference type="Proteomes" id="UP001642409">
    <property type="component" value="Unassembled WGS sequence"/>
</dbReference>
<dbReference type="EMBL" id="CAXDID020000059">
    <property type="protein sequence ID" value="CAL6009241.1"/>
    <property type="molecule type" value="Genomic_DNA"/>
</dbReference>
<sequence length="109" mass="12963">MEFISQISSFNDKNGKSFNSIQRKLNSASKLLNTPLDRRQLIATKVNSHRSVPVEYLNKEGEIMSIESAFRYEFPDQNFDEDDEYRRIKLEESKKYQDYEIQFTDLPEE</sequence>
<protein>
    <submittedName>
        <fullName evidence="3">Hypothetical_protein</fullName>
    </submittedName>
</protein>
<proteinExistence type="predicted"/>
<evidence type="ECO:0000313" key="5">
    <source>
        <dbReference type="Proteomes" id="UP001642409"/>
    </source>
</evidence>
<evidence type="ECO:0000313" key="2">
    <source>
        <dbReference type="EMBL" id="CAI9966037.1"/>
    </source>
</evidence>
<reference evidence="2" key="1">
    <citation type="submission" date="2023-06" db="EMBL/GenBank/DDBJ databases">
        <authorList>
            <person name="Kurt Z."/>
        </authorList>
    </citation>
    <scope>NUCLEOTIDE SEQUENCE</scope>
</reference>
<comment type="caution">
    <text evidence="2">The sequence shown here is derived from an EMBL/GenBank/DDBJ whole genome shotgun (WGS) entry which is preliminary data.</text>
</comment>
<evidence type="ECO:0000313" key="3">
    <source>
        <dbReference type="EMBL" id="CAL6009241.1"/>
    </source>
</evidence>
<dbReference type="EMBL" id="CATOUU010000998">
    <property type="protein sequence ID" value="CAI9966037.1"/>
    <property type="molecule type" value="Genomic_DNA"/>
</dbReference>
<dbReference type="EMBL" id="CAXDID020000107">
    <property type="protein sequence ID" value="CAL6028307.1"/>
    <property type="molecule type" value="Genomic_DNA"/>
</dbReference>
<keyword evidence="5" id="KW-1185">Reference proteome</keyword>
<name>A0AA86QZ65_9EUKA</name>
<evidence type="ECO:0000313" key="4">
    <source>
        <dbReference type="EMBL" id="CAL6028307.1"/>
    </source>
</evidence>
<dbReference type="AlphaFoldDB" id="A0AA86QZ65"/>
<accession>A0AA86QZ65</accession>
<dbReference type="EMBL" id="CATOUU010000840">
    <property type="protein sequence ID" value="CAI9953543.1"/>
    <property type="molecule type" value="Genomic_DNA"/>
</dbReference>
<organism evidence="2">
    <name type="scientific">Hexamita inflata</name>
    <dbReference type="NCBI Taxonomy" id="28002"/>
    <lineage>
        <taxon>Eukaryota</taxon>
        <taxon>Metamonada</taxon>
        <taxon>Diplomonadida</taxon>
        <taxon>Hexamitidae</taxon>
        <taxon>Hexamitinae</taxon>
        <taxon>Hexamita</taxon>
    </lineage>
</organism>